<evidence type="ECO:0000313" key="2">
    <source>
        <dbReference type="Proteomes" id="UP000308600"/>
    </source>
</evidence>
<gene>
    <name evidence="1" type="ORF">BDN72DRAFT_140344</name>
</gene>
<dbReference type="EMBL" id="ML208399">
    <property type="protein sequence ID" value="TFK66610.1"/>
    <property type="molecule type" value="Genomic_DNA"/>
</dbReference>
<dbReference type="Proteomes" id="UP000308600">
    <property type="component" value="Unassembled WGS sequence"/>
</dbReference>
<sequence>MLSSLVVLKAVAACASASRMLMTSSLFRSRQSRLVVDFLSFYHTHRARSGCSVLRLMPVFAMELAADQITGRMLEKHQQRGAIYACVSGSPLVLWYNGRATTFGDGCGTRSGDSAMLGIPRECPKWSECC</sequence>
<name>A0ACD3ALG6_9AGAR</name>
<reference evidence="1 2" key="1">
    <citation type="journal article" date="2019" name="Nat. Ecol. Evol.">
        <title>Megaphylogeny resolves global patterns of mushroom evolution.</title>
        <authorList>
            <person name="Varga T."/>
            <person name="Krizsan K."/>
            <person name="Foldi C."/>
            <person name="Dima B."/>
            <person name="Sanchez-Garcia M."/>
            <person name="Sanchez-Ramirez S."/>
            <person name="Szollosi G.J."/>
            <person name="Szarkandi J.G."/>
            <person name="Papp V."/>
            <person name="Albert L."/>
            <person name="Andreopoulos W."/>
            <person name="Angelini C."/>
            <person name="Antonin V."/>
            <person name="Barry K.W."/>
            <person name="Bougher N.L."/>
            <person name="Buchanan P."/>
            <person name="Buyck B."/>
            <person name="Bense V."/>
            <person name="Catcheside P."/>
            <person name="Chovatia M."/>
            <person name="Cooper J."/>
            <person name="Damon W."/>
            <person name="Desjardin D."/>
            <person name="Finy P."/>
            <person name="Geml J."/>
            <person name="Haridas S."/>
            <person name="Hughes K."/>
            <person name="Justo A."/>
            <person name="Karasinski D."/>
            <person name="Kautmanova I."/>
            <person name="Kiss B."/>
            <person name="Kocsube S."/>
            <person name="Kotiranta H."/>
            <person name="LaButti K.M."/>
            <person name="Lechner B.E."/>
            <person name="Liimatainen K."/>
            <person name="Lipzen A."/>
            <person name="Lukacs Z."/>
            <person name="Mihaltcheva S."/>
            <person name="Morgado L.N."/>
            <person name="Niskanen T."/>
            <person name="Noordeloos M.E."/>
            <person name="Ohm R.A."/>
            <person name="Ortiz-Santana B."/>
            <person name="Ovrebo C."/>
            <person name="Racz N."/>
            <person name="Riley R."/>
            <person name="Savchenko A."/>
            <person name="Shiryaev A."/>
            <person name="Soop K."/>
            <person name="Spirin V."/>
            <person name="Szebenyi C."/>
            <person name="Tomsovsky M."/>
            <person name="Tulloss R.E."/>
            <person name="Uehling J."/>
            <person name="Grigoriev I.V."/>
            <person name="Vagvolgyi C."/>
            <person name="Papp T."/>
            <person name="Martin F.M."/>
            <person name="Miettinen O."/>
            <person name="Hibbett D.S."/>
            <person name="Nagy L.G."/>
        </authorList>
    </citation>
    <scope>NUCLEOTIDE SEQUENCE [LARGE SCALE GENOMIC DNA]</scope>
    <source>
        <strain evidence="1 2">NL-1719</strain>
    </source>
</reference>
<evidence type="ECO:0000313" key="1">
    <source>
        <dbReference type="EMBL" id="TFK66610.1"/>
    </source>
</evidence>
<keyword evidence="2" id="KW-1185">Reference proteome</keyword>
<organism evidence="1 2">
    <name type="scientific">Pluteus cervinus</name>
    <dbReference type="NCBI Taxonomy" id="181527"/>
    <lineage>
        <taxon>Eukaryota</taxon>
        <taxon>Fungi</taxon>
        <taxon>Dikarya</taxon>
        <taxon>Basidiomycota</taxon>
        <taxon>Agaricomycotina</taxon>
        <taxon>Agaricomycetes</taxon>
        <taxon>Agaricomycetidae</taxon>
        <taxon>Agaricales</taxon>
        <taxon>Pluteineae</taxon>
        <taxon>Pluteaceae</taxon>
        <taxon>Pluteus</taxon>
    </lineage>
</organism>
<accession>A0ACD3ALG6</accession>
<proteinExistence type="predicted"/>
<protein>
    <submittedName>
        <fullName evidence="1">Uncharacterized protein</fullName>
    </submittedName>
</protein>